<dbReference type="Proteomes" id="UP001152519">
    <property type="component" value="Unassembled WGS sequence"/>
</dbReference>
<proteinExistence type="predicted"/>
<reference evidence="2" key="1">
    <citation type="submission" date="2021-05" db="EMBL/GenBank/DDBJ databases">
        <authorList>
            <person name="Arsene-Ploetze F."/>
        </authorList>
    </citation>
    <scope>NUCLEOTIDE SEQUENCE</scope>
    <source>
        <strain evidence="2">DSM 42138</strain>
    </source>
</reference>
<evidence type="ECO:0000313" key="3">
    <source>
        <dbReference type="Proteomes" id="UP001152519"/>
    </source>
</evidence>
<organism evidence="2 3">
    <name type="scientific">Actinacidiphila cocklensis</name>
    <dbReference type="NCBI Taxonomy" id="887465"/>
    <lineage>
        <taxon>Bacteria</taxon>
        <taxon>Bacillati</taxon>
        <taxon>Actinomycetota</taxon>
        <taxon>Actinomycetes</taxon>
        <taxon>Kitasatosporales</taxon>
        <taxon>Streptomycetaceae</taxon>
        <taxon>Actinacidiphila</taxon>
    </lineage>
</organism>
<comment type="caution">
    <text evidence="2">The sequence shown here is derived from an EMBL/GenBank/DDBJ whole genome shotgun (WGS) entry which is preliminary data.</text>
</comment>
<feature type="compositionally biased region" description="Pro residues" evidence="1">
    <location>
        <begin position="45"/>
        <end position="55"/>
    </location>
</feature>
<name>A0A9W4DKK1_9ACTN</name>
<evidence type="ECO:0000256" key="1">
    <source>
        <dbReference type="SAM" id="MobiDB-lite"/>
    </source>
</evidence>
<evidence type="ECO:0000313" key="2">
    <source>
        <dbReference type="EMBL" id="CAG6391884.1"/>
    </source>
</evidence>
<gene>
    <name evidence="2" type="ORF">SCOCK_140082</name>
</gene>
<dbReference type="EMBL" id="CAJSLV010000042">
    <property type="protein sequence ID" value="CAG6391884.1"/>
    <property type="molecule type" value="Genomic_DNA"/>
</dbReference>
<sequence>MGSSDSNAPTVIAANPRAATLRRISTLPHPFGPTPETQSANLSDPPNPRASPPGSPAGRPAAGHRHAWRPSADRGETSTGPPATTVPGRR</sequence>
<dbReference type="AlphaFoldDB" id="A0A9W4DKK1"/>
<keyword evidence="3" id="KW-1185">Reference proteome</keyword>
<protein>
    <submittedName>
        <fullName evidence="2">Uncharacterized protein</fullName>
    </submittedName>
</protein>
<feature type="compositionally biased region" description="Polar residues" evidence="1">
    <location>
        <begin position="35"/>
        <end position="44"/>
    </location>
</feature>
<accession>A0A9W4DKK1</accession>
<feature type="region of interest" description="Disordered" evidence="1">
    <location>
        <begin position="1"/>
        <end position="90"/>
    </location>
</feature>